<evidence type="ECO:0000256" key="2">
    <source>
        <dbReference type="SAM" id="Phobius"/>
    </source>
</evidence>
<gene>
    <name evidence="3" type="ORF">V1264_006409</name>
</gene>
<evidence type="ECO:0000313" key="4">
    <source>
        <dbReference type="Proteomes" id="UP001374579"/>
    </source>
</evidence>
<feature type="region of interest" description="Disordered" evidence="1">
    <location>
        <begin position="362"/>
        <end position="391"/>
    </location>
</feature>
<feature type="region of interest" description="Disordered" evidence="1">
    <location>
        <begin position="442"/>
        <end position="467"/>
    </location>
</feature>
<keyword evidence="2" id="KW-1133">Transmembrane helix</keyword>
<dbReference type="EMBL" id="JBAMIC010000018">
    <property type="protein sequence ID" value="KAK7094930.1"/>
    <property type="molecule type" value="Genomic_DNA"/>
</dbReference>
<name>A0AAN9AZ40_9CAEN</name>
<organism evidence="3 4">
    <name type="scientific">Littorina saxatilis</name>
    <dbReference type="NCBI Taxonomy" id="31220"/>
    <lineage>
        <taxon>Eukaryota</taxon>
        <taxon>Metazoa</taxon>
        <taxon>Spiralia</taxon>
        <taxon>Lophotrochozoa</taxon>
        <taxon>Mollusca</taxon>
        <taxon>Gastropoda</taxon>
        <taxon>Caenogastropoda</taxon>
        <taxon>Littorinimorpha</taxon>
        <taxon>Littorinoidea</taxon>
        <taxon>Littorinidae</taxon>
        <taxon>Littorina</taxon>
    </lineage>
</organism>
<feature type="transmembrane region" description="Helical" evidence="2">
    <location>
        <begin position="407"/>
        <end position="433"/>
    </location>
</feature>
<reference evidence="3 4" key="1">
    <citation type="submission" date="2024-02" db="EMBL/GenBank/DDBJ databases">
        <title>Chromosome-scale genome assembly of the rough periwinkle Littorina saxatilis.</title>
        <authorList>
            <person name="De Jode A."/>
            <person name="Faria R."/>
            <person name="Formenti G."/>
            <person name="Sims Y."/>
            <person name="Smith T.P."/>
            <person name="Tracey A."/>
            <person name="Wood J.M.D."/>
            <person name="Zagrodzka Z.B."/>
            <person name="Johannesson K."/>
            <person name="Butlin R.K."/>
            <person name="Leder E.H."/>
        </authorList>
    </citation>
    <scope>NUCLEOTIDE SEQUENCE [LARGE SCALE GENOMIC DNA]</scope>
    <source>
        <strain evidence="3">Snail1</strain>
        <tissue evidence="3">Muscle</tissue>
    </source>
</reference>
<dbReference type="AlphaFoldDB" id="A0AAN9AZ40"/>
<evidence type="ECO:0000256" key="1">
    <source>
        <dbReference type="SAM" id="MobiDB-lite"/>
    </source>
</evidence>
<keyword evidence="2" id="KW-0812">Transmembrane</keyword>
<proteinExistence type="predicted"/>
<protein>
    <submittedName>
        <fullName evidence="3">Uncharacterized protein</fullName>
    </submittedName>
</protein>
<keyword evidence="2" id="KW-0472">Membrane</keyword>
<accession>A0AAN9AZ40</accession>
<evidence type="ECO:0000313" key="3">
    <source>
        <dbReference type="EMBL" id="KAK7094930.1"/>
    </source>
</evidence>
<dbReference type="Proteomes" id="UP001374579">
    <property type="component" value="Unassembled WGS sequence"/>
</dbReference>
<comment type="caution">
    <text evidence="3">The sequence shown here is derived from an EMBL/GenBank/DDBJ whole genome shotgun (WGS) entry which is preliminary data.</text>
</comment>
<keyword evidence="4" id="KW-1185">Reference proteome</keyword>
<feature type="compositionally biased region" description="Low complexity" evidence="1">
    <location>
        <begin position="373"/>
        <end position="388"/>
    </location>
</feature>
<sequence length="467" mass="51720">MDASPAQRAGFICGTTCSILRQRKGLCFGCDLFKGIWHHKSVDDVVSDSDLGLVIRSLEDLDEEKTLVHSAMGLNIVGDASLEKELPHKNRAQNAQTVDLKKFSNDRDAYGMKATTRRDMSGPLQSPVLFGLSYVNFRNFLFGAVLLSCLLNPAQATRLMKPNQVLPDKCFKLIEDHGGDCPSIDHYDFQLRHNELNSACCADYPGKMAHCQMDYDTTGVQYSQIACMEPVPVRPGFSGRIVHYDSDTPMFRLTRFNDTHRPQAERMSYEVTYPYGTIEKSKCTGLGQERLCIGVADNLCTCQEGFEPIGRSCEAGFSADAPCYCQEMTCPVGSHPKRSADQGFGDVDCSEFDPSSLNFSCEADPPSATTANLPLENTTPSPSSTLSPDVTTKLDEDKTDINLEFQWLHILWAIFVFAGACAMIFVTVWCLLVRKETKSEDRMRLQESQIGGRGSDVELGLENPAQD</sequence>